<feature type="compositionally biased region" description="Basic and acidic residues" evidence="5">
    <location>
        <begin position="668"/>
        <end position="680"/>
    </location>
</feature>
<feature type="region of interest" description="Disordered" evidence="5">
    <location>
        <begin position="1"/>
        <end position="23"/>
    </location>
</feature>
<dbReference type="Proteomes" id="UP000316270">
    <property type="component" value="Chromosome 10"/>
</dbReference>
<evidence type="ECO:0000256" key="5">
    <source>
        <dbReference type="SAM" id="MobiDB-lite"/>
    </source>
</evidence>
<dbReference type="GO" id="GO:0046873">
    <property type="term" value="F:metal ion transmembrane transporter activity"/>
    <property type="evidence" value="ECO:0007669"/>
    <property type="project" value="InterPro"/>
</dbReference>
<dbReference type="GO" id="GO:0016020">
    <property type="term" value="C:membrane"/>
    <property type="evidence" value="ECO:0007669"/>
    <property type="project" value="UniProtKB-SubCell"/>
</dbReference>
<reference evidence="7 8" key="1">
    <citation type="submission" date="2019-07" db="EMBL/GenBank/DDBJ databases">
        <title>Finished genome of Venturia effusa.</title>
        <authorList>
            <person name="Young C.A."/>
            <person name="Cox M.P."/>
            <person name="Ganley A.R.D."/>
            <person name="David W.J."/>
        </authorList>
    </citation>
    <scope>NUCLEOTIDE SEQUENCE [LARGE SCALE GENOMIC DNA]</scope>
    <source>
        <strain evidence="8">albino</strain>
    </source>
</reference>
<proteinExistence type="predicted"/>
<gene>
    <name evidence="7" type="ORF">FKW77_007176</name>
</gene>
<comment type="subcellular location">
    <subcellularLocation>
        <location evidence="1">Membrane</location>
        <topology evidence="1">Multi-pass membrane protein</topology>
    </subcellularLocation>
</comment>
<dbReference type="OrthoDB" id="5430750at2759"/>
<keyword evidence="4 6" id="KW-0472">Membrane</keyword>
<dbReference type="STRING" id="50376.A0A517LE51"/>
<dbReference type="InterPro" id="IPR002523">
    <property type="entry name" value="MgTranspt_CorA/ZnTranspt_ZntB"/>
</dbReference>
<feature type="transmembrane region" description="Helical" evidence="6">
    <location>
        <begin position="875"/>
        <end position="899"/>
    </location>
</feature>
<protein>
    <submittedName>
        <fullName evidence="7">Uncharacterized protein</fullName>
    </submittedName>
</protein>
<evidence type="ECO:0000313" key="7">
    <source>
        <dbReference type="EMBL" id="QDS73894.1"/>
    </source>
</evidence>
<evidence type="ECO:0000313" key="8">
    <source>
        <dbReference type="Proteomes" id="UP000316270"/>
    </source>
</evidence>
<keyword evidence="2 6" id="KW-0812">Transmembrane</keyword>
<dbReference type="SUPFAM" id="SSF144083">
    <property type="entry name" value="Magnesium transport protein CorA, transmembrane region"/>
    <property type="match status" value="1"/>
</dbReference>
<keyword evidence="3 6" id="KW-1133">Transmembrane helix</keyword>
<evidence type="ECO:0000256" key="4">
    <source>
        <dbReference type="ARBA" id="ARBA00023136"/>
    </source>
</evidence>
<dbReference type="Pfam" id="PF01544">
    <property type="entry name" value="CorA"/>
    <property type="match status" value="1"/>
</dbReference>
<evidence type="ECO:0000256" key="1">
    <source>
        <dbReference type="ARBA" id="ARBA00004141"/>
    </source>
</evidence>
<feature type="transmembrane region" description="Helical" evidence="6">
    <location>
        <begin position="911"/>
        <end position="931"/>
    </location>
</feature>
<dbReference type="Gene3D" id="1.20.58.340">
    <property type="entry name" value="Magnesium transport protein CorA, transmembrane region"/>
    <property type="match status" value="1"/>
</dbReference>
<feature type="transmembrane region" description="Helical" evidence="6">
    <location>
        <begin position="981"/>
        <end position="1003"/>
    </location>
</feature>
<dbReference type="AlphaFoldDB" id="A0A517LE51"/>
<dbReference type="EMBL" id="CP042194">
    <property type="protein sequence ID" value="QDS73894.1"/>
    <property type="molecule type" value="Genomic_DNA"/>
</dbReference>
<accession>A0A517LE51</accession>
<feature type="region of interest" description="Disordered" evidence="5">
    <location>
        <begin position="113"/>
        <end position="139"/>
    </location>
</feature>
<feature type="region of interest" description="Disordered" evidence="5">
    <location>
        <begin position="164"/>
        <end position="185"/>
    </location>
</feature>
<evidence type="ECO:0000256" key="2">
    <source>
        <dbReference type="ARBA" id="ARBA00022692"/>
    </source>
</evidence>
<keyword evidence="8" id="KW-1185">Reference proteome</keyword>
<feature type="compositionally biased region" description="Polar residues" evidence="5">
    <location>
        <begin position="1"/>
        <end position="11"/>
    </location>
</feature>
<organism evidence="7 8">
    <name type="scientific">Venturia effusa</name>
    <dbReference type="NCBI Taxonomy" id="50376"/>
    <lineage>
        <taxon>Eukaryota</taxon>
        <taxon>Fungi</taxon>
        <taxon>Dikarya</taxon>
        <taxon>Ascomycota</taxon>
        <taxon>Pezizomycotina</taxon>
        <taxon>Dothideomycetes</taxon>
        <taxon>Pleosporomycetidae</taxon>
        <taxon>Venturiales</taxon>
        <taxon>Venturiaceae</taxon>
        <taxon>Venturia</taxon>
    </lineage>
</organism>
<feature type="compositionally biased region" description="Polar residues" evidence="5">
    <location>
        <begin position="164"/>
        <end position="176"/>
    </location>
</feature>
<name>A0A517LE51_9PEZI</name>
<evidence type="ECO:0000256" key="3">
    <source>
        <dbReference type="ARBA" id="ARBA00022989"/>
    </source>
</evidence>
<evidence type="ECO:0000256" key="6">
    <source>
        <dbReference type="SAM" id="Phobius"/>
    </source>
</evidence>
<dbReference type="InterPro" id="IPR045863">
    <property type="entry name" value="CorA_TM1_TM2"/>
</dbReference>
<sequence>MAYHSSYNQYRSRGRRDTEPEEDHWYARHLPGNRDRSVNSEGDREVGSLLRPSYRHLDADVNLRARLQRAPEDPATFRTTLRPYGGLRTEDGRIGRDYGFLPEPRSRLAAEPDVEAYDRTERHRRSSDLLEPGYGNYPEPSRTAAPFLGGGFDLDLTFQREDTWTSSTIDSESSPTHEPISLEKESTDRKATLFNILTSRAWGLGPRSLNGGELHGFMGPSTRKQPCHFRWSHTQQDNMDFDTFYQNAIDIARLNGYERVAAAKSQETIRARFVKPVTAGQTIKGRQMTPNAFFGSLDRDRSARRDQYIVPRTNLLFFSIPFFLLRELAENNLPTRSGLFPTQALLQSQNSAVKKARELSQALRRLYDGDRDICLHVSQVWCLAFGDEYLFTCSILALEDMMGESCKIHIQPRPSHVSPPSVQGRQYITIRSTSEIIVLALDQCKTWLEFISHFGVQIVDFEENCFLKWQGLKVTRNTWADVYQNIINSNSPLHLEARRPGREIVSTSVGVEDGMYNESQLPATGVPGPSPMNEAFGANLYVENSDPKRRDSAPDLGNFHAFTWLCAVPDYSLAPKASSNSEKSASDALVSYVLDADRYRKAKSEIAQFLESRLSLAEAHNYGSATEKSMLDIAEVHEKVVRSVEGEPAGRSKGRSLKAEFAWAVKSPRADDDGQEERLRNRSPGLGDQHEYEITRSPRRHRSRRYSDDEDASFARRTPPPPPRRRSPPPKEAKRPIKMFRAKDVSAFITLAQKLEQLCSKAKIEDDPLQRIHQRTISYFNEEIEAIIRVLEGQGQVIADLTDITSTSDRSFLSPAASMERGRAEFGRAFDLLMDQKSYILQRIDDFTGLAKEALVLESFSRNEIESTKDRHDSAIYAFTIVTIIFLPLSFVCSFLGMNTTDIRDQSTSQWVFWAAGIPLTLVVIVLSLWWSGTDYGVTRMIWFKFNASLLSDFDISNSLKAVNRSLLARRHLLQSGFHKMFIHVFLDLSFEVFLSIFMHRLLSLSFTLSLTLPFLP</sequence>
<feature type="region of interest" description="Disordered" evidence="5">
    <location>
        <begin position="666"/>
        <end position="737"/>
    </location>
</feature>